<evidence type="ECO:0000256" key="1">
    <source>
        <dbReference type="SAM" id="SignalP"/>
    </source>
</evidence>
<name>A0ABW5ZY63_9FLAO</name>
<dbReference type="Proteomes" id="UP001597548">
    <property type="component" value="Unassembled WGS sequence"/>
</dbReference>
<accession>A0ABW5ZY63</accession>
<evidence type="ECO:0000259" key="2">
    <source>
        <dbReference type="Pfam" id="PF14371"/>
    </source>
</evidence>
<feature type="chain" id="PRO_5046598215" evidence="1">
    <location>
        <begin position="25"/>
        <end position="270"/>
    </location>
</feature>
<dbReference type="InterPro" id="IPR025524">
    <property type="entry name" value="DUF4412"/>
</dbReference>
<protein>
    <submittedName>
        <fullName evidence="3">DUF4412 domain-containing protein</fullName>
    </submittedName>
</protein>
<keyword evidence="4" id="KW-1185">Reference proteome</keyword>
<feature type="signal peptide" evidence="1">
    <location>
        <begin position="1"/>
        <end position="24"/>
    </location>
</feature>
<comment type="caution">
    <text evidence="3">The sequence shown here is derived from an EMBL/GenBank/DDBJ whole genome shotgun (WGS) entry which is preliminary data.</text>
</comment>
<organism evidence="3 4">
    <name type="scientific">Psychroserpens luteus</name>
    <dbReference type="NCBI Taxonomy" id="1434066"/>
    <lineage>
        <taxon>Bacteria</taxon>
        <taxon>Pseudomonadati</taxon>
        <taxon>Bacteroidota</taxon>
        <taxon>Flavobacteriia</taxon>
        <taxon>Flavobacteriales</taxon>
        <taxon>Flavobacteriaceae</taxon>
        <taxon>Psychroserpens</taxon>
    </lineage>
</organism>
<reference evidence="4" key="1">
    <citation type="journal article" date="2019" name="Int. J. Syst. Evol. Microbiol.">
        <title>The Global Catalogue of Microorganisms (GCM) 10K type strain sequencing project: providing services to taxonomists for standard genome sequencing and annotation.</title>
        <authorList>
            <consortium name="The Broad Institute Genomics Platform"/>
            <consortium name="The Broad Institute Genome Sequencing Center for Infectious Disease"/>
            <person name="Wu L."/>
            <person name="Ma J."/>
        </authorList>
    </citation>
    <scope>NUCLEOTIDE SEQUENCE [LARGE SCALE GENOMIC DNA]</scope>
    <source>
        <strain evidence="4">KCTC 32514</strain>
    </source>
</reference>
<sequence length="270" mass="30836">MKITNSHVLISVLFCMFLIPTSQAQLFKKLKKKVEQKVENVIVEKASNKAAEKVSKSMDKAFDVNPFGGSKEKADPNLVADSYGFTWKYSLKMTTKEGEMVFDYYLKPGATYFGFTTAAMESIFTVMDNGNDITVMFMETKGNNMGMVTQLTGDLDLEDTKDESASFSFETLPDKIINGYKCKGVKATNEDYEMVMYFTNETEVSFDDIYKNKTTKIPIQLKDYFDPNDKVLMIYMDMKNLKNKKQSATMECISLEQVKKSINKSDYKFM</sequence>
<dbReference type="Pfam" id="PF14371">
    <property type="entry name" value="DUF4412"/>
    <property type="match status" value="1"/>
</dbReference>
<feature type="domain" description="DUF4412" evidence="2">
    <location>
        <begin position="89"/>
        <end position="200"/>
    </location>
</feature>
<proteinExistence type="predicted"/>
<gene>
    <name evidence="3" type="ORF">ACFS29_13165</name>
</gene>
<evidence type="ECO:0000313" key="4">
    <source>
        <dbReference type="Proteomes" id="UP001597548"/>
    </source>
</evidence>
<dbReference type="RefSeq" id="WP_194506537.1">
    <property type="nucleotide sequence ID" value="NZ_JADILU010000001.1"/>
</dbReference>
<evidence type="ECO:0000313" key="3">
    <source>
        <dbReference type="EMBL" id="MFD2916598.1"/>
    </source>
</evidence>
<dbReference type="EMBL" id="JBHUOS010000010">
    <property type="protein sequence ID" value="MFD2916598.1"/>
    <property type="molecule type" value="Genomic_DNA"/>
</dbReference>
<keyword evidence="1" id="KW-0732">Signal</keyword>